<evidence type="ECO:0000313" key="1">
    <source>
        <dbReference type="EMBL" id="KFN01173.1"/>
    </source>
</evidence>
<evidence type="ECO:0000313" key="4">
    <source>
        <dbReference type="Proteomes" id="UP000264294"/>
    </source>
</evidence>
<accession>A0A090YT88</accession>
<proteinExistence type="predicted"/>
<dbReference type="Proteomes" id="UP000264294">
    <property type="component" value="Unassembled WGS sequence"/>
</dbReference>
<evidence type="ECO:0000313" key="2">
    <source>
        <dbReference type="EMBL" id="RFT67551.1"/>
    </source>
</evidence>
<dbReference type="EMBL" id="QVOD01000006">
    <property type="protein sequence ID" value="RFT67551.1"/>
    <property type="molecule type" value="Genomic_DNA"/>
</dbReference>
<dbReference type="Proteomes" id="UP000029389">
    <property type="component" value="Unassembled WGS sequence"/>
</dbReference>
<protein>
    <submittedName>
        <fullName evidence="1">Uncharacterized protein</fullName>
    </submittedName>
</protein>
<sequence>MDIFKLTTESNKVFPITVEIYEHYTDKREPYYYKDKKEMKYFAVCPGCNNPSKLVNLYIDKTLDKSLKKQNTHARHYKHNVKGLANYSQEAYDNCPLSNPDSFSTCDKRKDKEKNNELLKLIKLYPDIIYDFVREITGINFSYKKFNEMLDNFMKTEGYYYKYINKFNLPYGFFYMQKSIGLYMQYVFIDSHYAQEIIDSIRKSKYFVVNNENQIIPSTTDYVEIECYLTKHRIKNKSEETIELRIMESKENKKNLVYKKEMPVNKVDFINAITDAAVKEIESANEKYKRSTLQKVVNKYVKR</sequence>
<evidence type="ECO:0000313" key="3">
    <source>
        <dbReference type="Proteomes" id="UP000029389"/>
    </source>
</evidence>
<keyword evidence="4" id="KW-1185">Reference proteome</keyword>
<dbReference type="EMBL" id="JMQC01000008">
    <property type="protein sequence ID" value="KFN01173.1"/>
    <property type="molecule type" value="Genomic_DNA"/>
</dbReference>
<comment type="caution">
    <text evidence="1">The sequence shown here is derived from an EMBL/GenBank/DDBJ whole genome shotgun (WGS) entry which is preliminary data.</text>
</comment>
<dbReference type="PATRIC" id="fig|1405.8.peg.4907"/>
<gene>
    <name evidence="2" type="ORF">D0U04_07135</name>
    <name evidence="1" type="ORF">DJ93_4769</name>
</gene>
<organism evidence="1 3">
    <name type="scientific">Bacillus clarus</name>
    <dbReference type="NCBI Taxonomy" id="2338372"/>
    <lineage>
        <taxon>Bacteria</taxon>
        <taxon>Bacillati</taxon>
        <taxon>Bacillota</taxon>
        <taxon>Bacilli</taxon>
        <taxon>Bacillales</taxon>
        <taxon>Bacillaceae</taxon>
        <taxon>Bacillus</taxon>
        <taxon>Bacillus cereus group</taxon>
    </lineage>
</organism>
<name>A0A090YT88_9BACI</name>
<reference evidence="2 4" key="2">
    <citation type="submission" date="2018-08" db="EMBL/GenBank/DDBJ databases">
        <title>Bacillus clarus sp. nov. strain PS00077A.</title>
        <authorList>
            <person name="Mendez Acevedo M."/>
            <person name="Carroll L."/>
            <person name="Mukherjee M."/>
            <person name="Wiedmann M."/>
            <person name="Kovac J."/>
        </authorList>
    </citation>
    <scope>NUCLEOTIDE SEQUENCE [LARGE SCALE GENOMIC DNA]</scope>
    <source>
        <strain evidence="2 4">PS00077A</strain>
    </source>
</reference>
<dbReference type="RefSeq" id="WP_042983605.1">
    <property type="nucleotide sequence ID" value="NZ_JMQC01000008.1"/>
</dbReference>
<dbReference type="AlphaFoldDB" id="A0A090YT88"/>
<reference evidence="1 3" key="1">
    <citation type="submission" date="2014-04" db="EMBL/GenBank/DDBJ databases">
        <authorList>
            <person name="Bishop-Lilly K.A."/>
            <person name="Broomall S.M."/>
            <person name="Chain P.S."/>
            <person name="Chertkov O."/>
            <person name="Coyne S.R."/>
            <person name="Daligault H.E."/>
            <person name="Davenport K.W."/>
            <person name="Erkkila T."/>
            <person name="Frey K.G."/>
            <person name="Gibbons H.S."/>
            <person name="Gu W."/>
            <person name="Jaissle J."/>
            <person name="Johnson S.L."/>
            <person name="Koroleva G.I."/>
            <person name="Ladner J.T."/>
            <person name="Lo C.-C."/>
            <person name="Minogue T.D."/>
            <person name="Munk C."/>
            <person name="Palacios G.F."/>
            <person name="Redden C.L."/>
            <person name="Rosenzweig C.N."/>
            <person name="Scholz M.B."/>
            <person name="Teshima H."/>
            <person name="Xu Y."/>
        </authorList>
    </citation>
    <scope>NUCLEOTIDE SEQUENCE [LARGE SCALE GENOMIC DNA]</scope>
    <source>
        <strain evidence="1 3">BHP</strain>
    </source>
</reference>